<comment type="caution">
    <text evidence="2">The sequence shown here is derived from an EMBL/GenBank/DDBJ whole genome shotgun (WGS) entry which is preliminary data.</text>
</comment>
<dbReference type="Proteomes" id="UP001201163">
    <property type="component" value="Unassembled WGS sequence"/>
</dbReference>
<organism evidence="2 3">
    <name type="scientific">Lactarius akahatsu</name>
    <dbReference type="NCBI Taxonomy" id="416441"/>
    <lineage>
        <taxon>Eukaryota</taxon>
        <taxon>Fungi</taxon>
        <taxon>Dikarya</taxon>
        <taxon>Basidiomycota</taxon>
        <taxon>Agaricomycotina</taxon>
        <taxon>Agaricomycetes</taxon>
        <taxon>Russulales</taxon>
        <taxon>Russulaceae</taxon>
        <taxon>Lactarius</taxon>
    </lineage>
</organism>
<dbReference type="EMBL" id="JAKELL010000191">
    <property type="protein sequence ID" value="KAH8979001.1"/>
    <property type="molecule type" value="Genomic_DNA"/>
</dbReference>
<evidence type="ECO:0000313" key="2">
    <source>
        <dbReference type="EMBL" id="KAH8979001.1"/>
    </source>
</evidence>
<feature type="region of interest" description="Disordered" evidence="1">
    <location>
        <begin position="355"/>
        <end position="375"/>
    </location>
</feature>
<evidence type="ECO:0000256" key="1">
    <source>
        <dbReference type="SAM" id="MobiDB-lite"/>
    </source>
</evidence>
<keyword evidence="3" id="KW-1185">Reference proteome</keyword>
<sequence>MLPEDVGIQYMPKPSLRSRPPIDFSARHSTIDTIDSDVNFSAFAPPRSHILHPSTAPKTSLGSASLVRQPGFPLDAIVALTESELIHNPQYCKLRRDHNHLASVLTTYIEQELAEFHTVRSDSLAPDIYQVPCTVNSSCAASCADSRASSLGPSDSASQQARTDVMKNKAIEDLLECMEPPPLCPEFLPTTVLWDFTDCYTDKTLGDIITDKNKCQLKLSLAICRPDGSKISNLELSNMRRSAEIIIQKLIEFINSDPQLAGAGLKMRPKTFIKKYFMAEHYQAVLDLEAEQKLLRLCSAHWKADAFITKKVRAVMNSTPATSPQFSQSPEPPIASIPQIQEVAPMKATKWALELSPSPKSPSASHTQKRNKDNTVLVVSGQKTVGSGPSNCKCSTQQCPNPLTSGTCAQRTNVLPYARSLPHSLPAPRQSVRNLHLALTSEFPSLTNGPWLLYSMNAQLSFKEGKPSKQVTTLLEHVQSTVPSSPDIDEDNMYESWGHYQFTAGGISLASSLTSWEKVGSVTTAFKLVAAAIKTCREARLMCLNAGILKTSGFISDVYLEKILDCLKTCWVGAGGVLTSQSHVPPTTPSYQDVAMSPPCLAMIKIKWPAPLADVAASKIPEVPTGTNSITQPTTTMECVEPSAGLDEGAHASVTSLKQLQVSELLACFSDNKLSAPKGKWKDDLIDTIVKSPELVYISNVTIKEIIKKCKPRKGPQKPLAV</sequence>
<name>A0AAD4L5H9_9AGAM</name>
<evidence type="ECO:0000313" key="3">
    <source>
        <dbReference type="Proteomes" id="UP001201163"/>
    </source>
</evidence>
<gene>
    <name evidence="2" type="ORF">EDB92DRAFT_1906509</name>
</gene>
<proteinExistence type="predicted"/>
<protein>
    <submittedName>
        <fullName evidence="2">Uncharacterized protein</fullName>
    </submittedName>
</protein>
<reference evidence="2" key="1">
    <citation type="submission" date="2022-01" db="EMBL/GenBank/DDBJ databases">
        <title>Comparative genomics reveals a dynamic genome evolution in the ectomycorrhizal milk-cap (Lactarius) mushrooms.</title>
        <authorList>
            <consortium name="DOE Joint Genome Institute"/>
            <person name="Lebreton A."/>
            <person name="Tang N."/>
            <person name="Kuo A."/>
            <person name="LaButti K."/>
            <person name="Drula E."/>
            <person name="Barry K."/>
            <person name="Clum A."/>
            <person name="Lipzen A."/>
            <person name="Mousain D."/>
            <person name="Ng V."/>
            <person name="Wang R."/>
            <person name="Wang X."/>
            <person name="Dai Y."/>
            <person name="Henrissat B."/>
            <person name="Grigoriev I.V."/>
            <person name="Guerin-Laguette A."/>
            <person name="Yu F."/>
            <person name="Martin F.M."/>
        </authorList>
    </citation>
    <scope>NUCLEOTIDE SEQUENCE</scope>
    <source>
        <strain evidence="2">QP</strain>
    </source>
</reference>
<dbReference type="AlphaFoldDB" id="A0AAD4L5H9"/>
<accession>A0AAD4L5H9</accession>